<evidence type="ECO:0000313" key="10">
    <source>
        <dbReference type="EMBL" id="SDD73152.1"/>
    </source>
</evidence>
<dbReference type="Gene3D" id="1.10.8.60">
    <property type="match status" value="2"/>
</dbReference>
<keyword evidence="7" id="KW-0175">Coiled coil</keyword>
<evidence type="ECO:0000256" key="6">
    <source>
        <dbReference type="RuleBase" id="RU004432"/>
    </source>
</evidence>
<evidence type="ECO:0000259" key="9">
    <source>
        <dbReference type="PROSITE" id="PS51903"/>
    </source>
</evidence>
<evidence type="ECO:0000313" key="11">
    <source>
        <dbReference type="Proteomes" id="UP000198995"/>
    </source>
</evidence>
<keyword evidence="11" id="KW-1185">Reference proteome</keyword>
<dbReference type="CDD" id="cd00009">
    <property type="entry name" value="AAA"/>
    <property type="match status" value="1"/>
</dbReference>
<dbReference type="Pfam" id="PF07724">
    <property type="entry name" value="AAA_2"/>
    <property type="match status" value="1"/>
</dbReference>
<dbReference type="STRING" id="2741.SAMN04489866_10652"/>
<evidence type="ECO:0000259" key="8">
    <source>
        <dbReference type="PROSITE" id="PS50151"/>
    </source>
</evidence>
<dbReference type="PROSITE" id="PS50151">
    <property type="entry name" value="UVR"/>
    <property type="match status" value="1"/>
</dbReference>
<dbReference type="InterPro" id="IPR019489">
    <property type="entry name" value="Clp_ATPase_C"/>
</dbReference>
<dbReference type="AlphaFoldDB" id="A0A1G6X4T0"/>
<dbReference type="Proteomes" id="UP000198995">
    <property type="component" value="Unassembled WGS sequence"/>
</dbReference>
<dbReference type="SUPFAM" id="SSF81923">
    <property type="entry name" value="Double Clp-N motif"/>
    <property type="match status" value="1"/>
</dbReference>
<evidence type="ECO:0000256" key="2">
    <source>
        <dbReference type="ARBA" id="ARBA00022741"/>
    </source>
</evidence>
<keyword evidence="4 6" id="KW-0143">Chaperone</keyword>
<organism evidence="10 11">
    <name type="scientific">Peptococcus niger</name>
    <dbReference type="NCBI Taxonomy" id="2741"/>
    <lineage>
        <taxon>Bacteria</taxon>
        <taxon>Bacillati</taxon>
        <taxon>Bacillota</taxon>
        <taxon>Clostridia</taxon>
        <taxon>Eubacteriales</taxon>
        <taxon>Peptococcaceae</taxon>
        <taxon>Peptococcus</taxon>
    </lineage>
</organism>
<keyword evidence="1 5" id="KW-0677">Repeat</keyword>
<dbReference type="GO" id="GO:0008233">
    <property type="term" value="F:peptidase activity"/>
    <property type="evidence" value="ECO:0007669"/>
    <property type="project" value="UniProtKB-KW"/>
</dbReference>
<dbReference type="PROSITE" id="PS00871">
    <property type="entry name" value="CLPAB_2"/>
    <property type="match status" value="1"/>
</dbReference>
<reference evidence="10 11" key="1">
    <citation type="submission" date="2016-10" db="EMBL/GenBank/DDBJ databases">
        <authorList>
            <person name="de Groot N.N."/>
        </authorList>
    </citation>
    <scope>NUCLEOTIDE SEQUENCE [LARGE SCALE GENOMIC DNA]</scope>
    <source>
        <strain evidence="10 11">DSM 20475</strain>
    </source>
</reference>
<keyword evidence="3 6" id="KW-0067">ATP-binding</keyword>
<dbReference type="GO" id="GO:0034605">
    <property type="term" value="P:cellular response to heat"/>
    <property type="evidence" value="ECO:0007669"/>
    <property type="project" value="TreeGrafter"/>
</dbReference>
<dbReference type="InterPro" id="IPR018368">
    <property type="entry name" value="ClpA/B_CS1"/>
</dbReference>
<dbReference type="PROSITE" id="PS00870">
    <property type="entry name" value="CLPAB_1"/>
    <property type="match status" value="1"/>
</dbReference>
<dbReference type="PROSITE" id="PS51903">
    <property type="entry name" value="CLP_R"/>
    <property type="match status" value="1"/>
</dbReference>
<dbReference type="InterPro" id="IPR001943">
    <property type="entry name" value="UVR_dom"/>
</dbReference>
<name>A0A1G6X4T0_PEPNI</name>
<dbReference type="FunFam" id="3.40.50.300:FF:000025">
    <property type="entry name" value="ATP-dependent Clp protease subunit"/>
    <property type="match status" value="1"/>
</dbReference>
<evidence type="ECO:0000256" key="7">
    <source>
        <dbReference type="SAM" id="Coils"/>
    </source>
</evidence>
<dbReference type="Pfam" id="PF02861">
    <property type="entry name" value="Clp_N"/>
    <property type="match status" value="1"/>
</dbReference>
<dbReference type="OrthoDB" id="9803641at2"/>
<dbReference type="Gene3D" id="1.10.1780.10">
    <property type="entry name" value="Clp, N-terminal domain"/>
    <property type="match status" value="1"/>
</dbReference>
<dbReference type="SMART" id="SM01086">
    <property type="entry name" value="ClpB_D2-small"/>
    <property type="match status" value="1"/>
</dbReference>
<dbReference type="GO" id="GO:0016887">
    <property type="term" value="F:ATP hydrolysis activity"/>
    <property type="evidence" value="ECO:0007669"/>
    <property type="project" value="InterPro"/>
</dbReference>
<dbReference type="Pfam" id="PF00004">
    <property type="entry name" value="AAA"/>
    <property type="match status" value="1"/>
</dbReference>
<keyword evidence="2 6" id="KW-0547">Nucleotide-binding</keyword>
<dbReference type="Gene3D" id="3.40.50.300">
    <property type="entry name" value="P-loop containing nucleotide triphosphate hydrolases"/>
    <property type="match status" value="2"/>
</dbReference>
<dbReference type="InterPro" id="IPR001270">
    <property type="entry name" value="ClpA/B"/>
</dbReference>
<dbReference type="InterPro" id="IPR050130">
    <property type="entry name" value="ClpA_ClpB"/>
</dbReference>
<feature type="coiled-coil region" evidence="7">
    <location>
        <begin position="420"/>
        <end position="466"/>
    </location>
</feature>
<dbReference type="Pfam" id="PF17871">
    <property type="entry name" value="AAA_lid_9"/>
    <property type="match status" value="1"/>
</dbReference>
<dbReference type="SUPFAM" id="SSF52540">
    <property type="entry name" value="P-loop containing nucleoside triphosphate hydrolases"/>
    <property type="match status" value="2"/>
</dbReference>
<dbReference type="PANTHER" id="PTHR11638">
    <property type="entry name" value="ATP-DEPENDENT CLP PROTEASE"/>
    <property type="match status" value="1"/>
</dbReference>
<dbReference type="InterPro" id="IPR041546">
    <property type="entry name" value="ClpA/ClpB_AAA_lid"/>
</dbReference>
<comment type="similarity">
    <text evidence="6">Belongs to the ClpA/ClpB family.</text>
</comment>
<dbReference type="InterPro" id="IPR003593">
    <property type="entry name" value="AAA+_ATPase"/>
</dbReference>
<protein>
    <submittedName>
        <fullName evidence="10">ATP-dependent Clp protease ATP-binding subunit ClpC</fullName>
    </submittedName>
</protein>
<dbReference type="InterPro" id="IPR028299">
    <property type="entry name" value="ClpA/B_CS2"/>
</dbReference>
<evidence type="ECO:0000256" key="1">
    <source>
        <dbReference type="ARBA" id="ARBA00022737"/>
    </source>
</evidence>
<dbReference type="InterPro" id="IPR003959">
    <property type="entry name" value="ATPase_AAA_core"/>
</dbReference>
<evidence type="ECO:0000256" key="5">
    <source>
        <dbReference type="PROSITE-ProRule" id="PRU01251"/>
    </source>
</evidence>
<keyword evidence="10" id="KW-0645">Protease</keyword>
<dbReference type="PANTHER" id="PTHR11638:SF18">
    <property type="entry name" value="HEAT SHOCK PROTEIN 104"/>
    <property type="match status" value="1"/>
</dbReference>
<evidence type="ECO:0000256" key="3">
    <source>
        <dbReference type="ARBA" id="ARBA00022840"/>
    </source>
</evidence>
<dbReference type="Gene3D" id="4.10.860.10">
    <property type="entry name" value="UVR domain"/>
    <property type="match status" value="1"/>
</dbReference>
<dbReference type="GO" id="GO:0005524">
    <property type="term" value="F:ATP binding"/>
    <property type="evidence" value="ECO:0007669"/>
    <property type="project" value="UniProtKB-KW"/>
</dbReference>
<gene>
    <name evidence="10" type="ORF">SAMN04489866_10652</name>
</gene>
<sequence>MLDNFTERAMQVLALAQQEAIAMHQPAVGTEHLLLGIIDEGQGVAAKALESLGLDADRIKTDVNRMVQPGQAPVTPNQLRITPRVKRVFDLAKDEAVRWGVNYVATEHLLLGIIREGEGVAFQVLVNQGITADKVRAQIIALLGGGQNGAAGQVPGGDGQASEGGNGGGLEEFGTNLNKAAKDGKIDPVIGRQKEIDRVIQILVRRTKNNPALIGEPGVGKTAIAEGLAQRIISGDVPELLRDKEIITLNLSNLVAGSKYRGDFEERLKKVVEEVKQRKNVILFIDELHTIVGAGAAEGALDAANILKPELARGDLQLIGATTLDEYRKYIEKDAALERRFQPIIVGAPTTDEAIDILKGVRDKYEAHHKVTITDAAIEAAVQLSDRYIADRQLPDKAIDLIDEACSKVRLKAYTAPPEVKQLENDIRTYAKEKESAVAAQDYEKAAEYRDKEKAANEKLSAMQGEWKKDQSGKAEEVTAEDVAEVVSNWSGVPVTKLTETESDRLLNMESILHQRVIGQDEAVTAVSKAVRRAHSGLKDPKRPIGSFLFLGPTGVGKTELAKALAEALFDDEDNIVRIDMSEYMEKFAVSRLTGAPPGYVGYEEGGQLTEAVRRKPYSVILLDEIEKAHPDVFNLLLQVLDDGRLTDSQGRVVDFKNTVIIMTSNIGAKEIKGAGGLGFATLGEGEDKSKKDYDSMKQKVLDAVKKVFRPEFLNRIDDTVVFHALDKKELTEIVGLMLSDLRKRLSGMGLTLTLTEAAQEHISDVGYDPDYGARPLRRAIQNEIEDPLSDAILAKRFDDGATITVDYVDKQIVLK</sequence>
<evidence type="ECO:0000256" key="4">
    <source>
        <dbReference type="ARBA" id="ARBA00023186"/>
    </source>
</evidence>
<dbReference type="CDD" id="cd19499">
    <property type="entry name" value="RecA-like_ClpB_Hsp104-like"/>
    <property type="match status" value="1"/>
</dbReference>
<dbReference type="RefSeq" id="WP_091791832.1">
    <property type="nucleotide sequence ID" value="NZ_FNAF01000006.1"/>
</dbReference>
<dbReference type="InterPro" id="IPR027417">
    <property type="entry name" value="P-loop_NTPase"/>
</dbReference>
<proteinExistence type="inferred from homology"/>
<dbReference type="EMBL" id="FNAF01000006">
    <property type="protein sequence ID" value="SDD73152.1"/>
    <property type="molecule type" value="Genomic_DNA"/>
</dbReference>
<dbReference type="FunFam" id="3.40.50.300:FF:000010">
    <property type="entry name" value="Chaperone clpB 1, putative"/>
    <property type="match status" value="1"/>
</dbReference>
<feature type="domain" description="UVR" evidence="8">
    <location>
        <begin position="424"/>
        <end position="459"/>
    </location>
</feature>
<dbReference type="Pfam" id="PF10431">
    <property type="entry name" value="ClpB_D2-small"/>
    <property type="match status" value="1"/>
</dbReference>
<keyword evidence="10" id="KW-0378">Hydrolase</keyword>
<dbReference type="PRINTS" id="PR00300">
    <property type="entry name" value="CLPPROTEASEA"/>
</dbReference>
<feature type="domain" description="Clp R" evidence="9">
    <location>
        <begin position="2"/>
        <end position="145"/>
    </location>
</feature>
<dbReference type="GO" id="GO:0005737">
    <property type="term" value="C:cytoplasm"/>
    <property type="evidence" value="ECO:0007669"/>
    <property type="project" value="TreeGrafter"/>
</dbReference>
<dbReference type="SMART" id="SM00382">
    <property type="entry name" value="AAA"/>
    <property type="match status" value="2"/>
</dbReference>
<accession>A0A1G6X4T0</accession>
<dbReference type="GO" id="GO:0006508">
    <property type="term" value="P:proteolysis"/>
    <property type="evidence" value="ECO:0007669"/>
    <property type="project" value="UniProtKB-KW"/>
</dbReference>
<dbReference type="InterPro" id="IPR004176">
    <property type="entry name" value="Clp_R_N"/>
</dbReference>
<dbReference type="InterPro" id="IPR036628">
    <property type="entry name" value="Clp_N_dom_sf"/>
</dbReference>